<organism evidence="2 3">
    <name type="scientific">Extremus antarcticus</name>
    <dbReference type="NCBI Taxonomy" id="702011"/>
    <lineage>
        <taxon>Eukaryota</taxon>
        <taxon>Fungi</taxon>
        <taxon>Dikarya</taxon>
        <taxon>Ascomycota</taxon>
        <taxon>Pezizomycotina</taxon>
        <taxon>Dothideomycetes</taxon>
        <taxon>Dothideomycetidae</taxon>
        <taxon>Mycosphaerellales</taxon>
        <taxon>Extremaceae</taxon>
        <taxon>Extremus</taxon>
    </lineage>
</organism>
<evidence type="ECO:0000259" key="1">
    <source>
        <dbReference type="Pfam" id="PF10544"/>
    </source>
</evidence>
<name>A0AAJ0DJT5_9PEZI</name>
<feature type="domain" description="Bacteriophage T5 Orf172 DNA-binding" evidence="1">
    <location>
        <begin position="7"/>
        <end position="94"/>
    </location>
</feature>
<protein>
    <recommendedName>
        <fullName evidence="1">Bacteriophage T5 Orf172 DNA-binding domain-containing protein</fullName>
    </recommendedName>
</protein>
<dbReference type="InterPro" id="IPR018306">
    <property type="entry name" value="Phage_T5_Orf172_DNA-bd"/>
</dbReference>
<dbReference type="EMBL" id="JAWDJX010000025">
    <property type="protein sequence ID" value="KAK3051537.1"/>
    <property type="molecule type" value="Genomic_DNA"/>
</dbReference>
<accession>A0AAJ0DJT5</accession>
<gene>
    <name evidence="2" type="ORF">LTR09_007192</name>
</gene>
<dbReference type="Proteomes" id="UP001271007">
    <property type="component" value="Unassembled WGS sequence"/>
</dbReference>
<dbReference type="Pfam" id="PF10544">
    <property type="entry name" value="T5orf172"/>
    <property type="match status" value="1"/>
</dbReference>
<comment type="caution">
    <text evidence="2">The sequence shown here is derived from an EMBL/GenBank/DDBJ whole genome shotgun (WGS) entry which is preliminary data.</text>
</comment>
<keyword evidence="3" id="KW-1185">Reference proteome</keyword>
<dbReference type="AlphaFoldDB" id="A0AAJ0DJT5"/>
<evidence type="ECO:0000313" key="3">
    <source>
        <dbReference type="Proteomes" id="UP001271007"/>
    </source>
</evidence>
<evidence type="ECO:0000313" key="2">
    <source>
        <dbReference type="EMBL" id="KAK3051537.1"/>
    </source>
</evidence>
<sequence length="119" mass="14048">MEHFWDEKLQMAKVGSTFVGVQKRIRETEKACKPDVPFEILAYTAYKRIKRLVQIDLRSHRCFFRCPCGPSKDTRHREYFRVFKEVAIITLDFWTHVGMVNPYEIPSNPTSTTYSIARS</sequence>
<reference evidence="2" key="1">
    <citation type="submission" date="2023-04" db="EMBL/GenBank/DDBJ databases">
        <title>Black Yeasts Isolated from many extreme environments.</title>
        <authorList>
            <person name="Coleine C."/>
            <person name="Stajich J.E."/>
            <person name="Selbmann L."/>
        </authorList>
    </citation>
    <scope>NUCLEOTIDE SEQUENCE</scope>
    <source>
        <strain evidence="2">CCFEE 5312</strain>
    </source>
</reference>
<proteinExistence type="predicted"/>